<keyword evidence="2" id="KW-0472">Membrane</keyword>
<dbReference type="Pfam" id="PF12836">
    <property type="entry name" value="HHH_3"/>
    <property type="match status" value="1"/>
</dbReference>
<dbReference type="Proteomes" id="UP001500449">
    <property type="component" value="Unassembled WGS sequence"/>
</dbReference>
<name>A0ABN2N1C8_9PSEU</name>
<dbReference type="InterPro" id="IPR051675">
    <property type="entry name" value="Endo/Exo/Phosphatase_dom_1"/>
</dbReference>
<dbReference type="SMART" id="SM00278">
    <property type="entry name" value="HhH1"/>
    <property type="match status" value="2"/>
</dbReference>
<sequence>MARSSPHPDAGRRLAALLGTPLGRPYPGPPPGPAVPVPPPAAPPPPADPPPVVSAIPAPRRPSTHPPLPASFRPRMPRPAGLPPAPEEDPPTLPLLVQEGEDPPDPEPVEETDGPGYVPGSRPSRAARVAARWVPEAWRGARLNPGRAGAIALVLVAAVAAVVAAVGVWGARPRAEQMPALPTVSTTAPEPSTAASAAPTATPVELVVGVAGRVRRPGLVRVPDGSRVADVLEAAGGTLPGTDLATVNLARKVVDGEQVAIGVPAAADAQGSAGGAAGTPGSAPGGKVDLNRATVDQLDGLPGVGPVTAQRILDWRTAHGRFSRVDQLREVDGIGERRFAQLRELVAV</sequence>
<evidence type="ECO:0000256" key="1">
    <source>
        <dbReference type="SAM" id="MobiDB-lite"/>
    </source>
</evidence>
<dbReference type="InterPro" id="IPR003583">
    <property type="entry name" value="Hlx-hairpin-Hlx_DNA-bd_motif"/>
</dbReference>
<dbReference type="InterPro" id="IPR010994">
    <property type="entry name" value="RuvA_2-like"/>
</dbReference>
<evidence type="ECO:0000313" key="5">
    <source>
        <dbReference type="Proteomes" id="UP001500449"/>
    </source>
</evidence>
<dbReference type="SUPFAM" id="SSF142984">
    <property type="entry name" value="Nqo1 middle domain-like"/>
    <property type="match status" value="1"/>
</dbReference>
<dbReference type="PANTHER" id="PTHR21180">
    <property type="entry name" value="ENDONUCLEASE/EXONUCLEASE/PHOSPHATASE FAMILY DOMAIN-CONTAINING PROTEIN 1"/>
    <property type="match status" value="1"/>
</dbReference>
<dbReference type="Pfam" id="PF10531">
    <property type="entry name" value="SLBB"/>
    <property type="match status" value="1"/>
</dbReference>
<dbReference type="Gene3D" id="1.10.150.320">
    <property type="entry name" value="Photosystem II 12 kDa extrinsic protein"/>
    <property type="match status" value="1"/>
</dbReference>
<keyword evidence="5" id="KW-1185">Reference proteome</keyword>
<proteinExistence type="predicted"/>
<keyword evidence="2" id="KW-1133">Transmembrane helix</keyword>
<gene>
    <name evidence="4" type="ORF">GCM10009836_29900</name>
</gene>
<feature type="region of interest" description="Disordered" evidence="1">
    <location>
        <begin position="268"/>
        <end position="287"/>
    </location>
</feature>
<keyword evidence="2" id="KW-0812">Transmembrane</keyword>
<feature type="domain" description="Helix-hairpin-helix DNA-binding motif class 1" evidence="3">
    <location>
        <begin position="296"/>
        <end position="315"/>
    </location>
</feature>
<feature type="transmembrane region" description="Helical" evidence="2">
    <location>
        <begin position="148"/>
        <end position="171"/>
    </location>
</feature>
<feature type="compositionally biased region" description="Acidic residues" evidence="1">
    <location>
        <begin position="99"/>
        <end position="113"/>
    </location>
</feature>
<reference evidence="4 5" key="1">
    <citation type="journal article" date="2019" name="Int. J. Syst. Evol. Microbiol.">
        <title>The Global Catalogue of Microorganisms (GCM) 10K type strain sequencing project: providing services to taxonomists for standard genome sequencing and annotation.</title>
        <authorList>
            <consortium name="The Broad Institute Genomics Platform"/>
            <consortium name="The Broad Institute Genome Sequencing Center for Infectious Disease"/>
            <person name="Wu L."/>
            <person name="Ma J."/>
        </authorList>
    </citation>
    <scope>NUCLEOTIDE SEQUENCE [LARGE SCALE GENOMIC DNA]</scope>
    <source>
        <strain evidence="4 5">JCM 16009</strain>
    </source>
</reference>
<dbReference type="SUPFAM" id="SSF47781">
    <property type="entry name" value="RuvA domain 2-like"/>
    <property type="match status" value="1"/>
</dbReference>
<evidence type="ECO:0000259" key="3">
    <source>
        <dbReference type="SMART" id="SM00278"/>
    </source>
</evidence>
<feature type="domain" description="Helix-hairpin-helix DNA-binding motif class 1" evidence="3">
    <location>
        <begin position="326"/>
        <end position="345"/>
    </location>
</feature>
<feature type="region of interest" description="Disordered" evidence="1">
    <location>
        <begin position="1"/>
        <end position="124"/>
    </location>
</feature>
<dbReference type="Gene3D" id="3.10.560.10">
    <property type="entry name" value="Outer membrane lipoprotein wza domain like"/>
    <property type="match status" value="1"/>
</dbReference>
<evidence type="ECO:0000313" key="4">
    <source>
        <dbReference type="EMBL" id="GAA1848256.1"/>
    </source>
</evidence>
<dbReference type="PANTHER" id="PTHR21180:SF32">
    <property type="entry name" value="ENDONUCLEASE_EXONUCLEASE_PHOSPHATASE FAMILY DOMAIN-CONTAINING PROTEIN 1"/>
    <property type="match status" value="1"/>
</dbReference>
<evidence type="ECO:0000256" key="2">
    <source>
        <dbReference type="SAM" id="Phobius"/>
    </source>
</evidence>
<feature type="compositionally biased region" description="Pro residues" evidence="1">
    <location>
        <begin position="24"/>
        <end position="52"/>
    </location>
</feature>
<comment type="caution">
    <text evidence="4">The sequence shown here is derived from an EMBL/GenBank/DDBJ whole genome shotgun (WGS) entry which is preliminary data.</text>
</comment>
<dbReference type="InterPro" id="IPR019554">
    <property type="entry name" value="Soluble_ligand-bd"/>
</dbReference>
<dbReference type="EMBL" id="BAAAQK010000007">
    <property type="protein sequence ID" value="GAA1848256.1"/>
    <property type="molecule type" value="Genomic_DNA"/>
</dbReference>
<protein>
    <recommendedName>
        <fullName evidence="3">Helix-hairpin-helix DNA-binding motif class 1 domain-containing protein</fullName>
    </recommendedName>
</protein>
<organism evidence="4 5">
    <name type="scientific">Pseudonocardia ailaonensis</name>
    <dbReference type="NCBI Taxonomy" id="367279"/>
    <lineage>
        <taxon>Bacteria</taxon>
        <taxon>Bacillati</taxon>
        <taxon>Actinomycetota</taxon>
        <taxon>Actinomycetes</taxon>
        <taxon>Pseudonocardiales</taxon>
        <taxon>Pseudonocardiaceae</taxon>
        <taxon>Pseudonocardia</taxon>
    </lineage>
</organism>
<dbReference type="RefSeq" id="WP_344416819.1">
    <property type="nucleotide sequence ID" value="NZ_BAAAQK010000007.1"/>
</dbReference>
<accession>A0ABN2N1C8</accession>